<dbReference type="OrthoDB" id="7765170at2759"/>
<dbReference type="Proteomes" id="UP000271974">
    <property type="component" value="Unassembled WGS sequence"/>
</dbReference>
<dbReference type="GO" id="GO:0006259">
    <property type="term" value="P:DNA metabolic process"/>
    <property type="evidence" value="ECO:0007669"/>
    <property type="project" value="UniProtKB-ARBA"/>
</dbReference>
<accession>A0A433U4I6</accession>
<keyword evidence="1" id="KW-0175">Coiled coil</keyword>
<dbReference type="InterPro" id="IPR043502">
    <property type="entry name" value="DNA/RNA_pol_sf"/>
</dbReference>
<dbReference type="GO" id="GO:0003676">
    <property type="term" value="F:nucleic acid binding"/>
    <property type="evidence" value="ECO:0007669"/>
    <property type="project" value="InterPro"/>
</dbReference>
<dbReference type="Gene3D" id="3.30.420.10">
    <property type="entry name" value="Ribonuclease H-like superfamily/Ribonuclease H"/>
    <property type="match status" value="1"/>
</dbReference>
<dbReference type="PROSITE" id="PS50878">
    <property type="entry name" value="RT_POL"/>
    <property type="match status" value="1"/>
</dbReference>
<dbReference type="STRING" id="188477.A0A433U4I6"/>
<feature type="coiled-coil region" evidence="1">
    <location>
        <begin position="527"/>
        <end position="554"/>
    </location>
</feature>
<comment type="caution">
    <text evidence="4">The sequence shown here is derived from an EMBL/GenBank/DDBJ whole genome shotgun (WGS) entry which is preliminary data.</text>
</comment>
<dbReference type="Pfam" id="PF00078">
    <property type="entry name" value="RVT_1"/>
    <property type="match status" value="1"/>
</dbReference>
<gene>
    <name evidence="4" type="ORF">EGW08_003526</name>
</gene>
<feature type="domain" description="RNase H type-1" evidence="3">
    <location>
        <begin position="386"/>
        <end position="515"/>
    </location>
</feature>
<sequence length="609" mass="68560">MTKEETVIAAIDLEDAYNRVDYQILMDRLMDMIEDARIIRWIASTLLARKVALRTGKWTSEPIEINPGLPQGSPLSSVLFNIYTAGVAETDRQSGKTLTFADDIMVYEKGTDRIQTAQQLQTRLDEIAIWCEENNAIINPDKAQVLWCSLNNNIVHTPTPPITFKYEVIERETTLKYLGITFDRTLSFNQHIENVSRKVKKGIGAIKTMASAHIQQNVLFVMFQLLILSVLDYGLGCLTLSEANLLKLERLQNEAMRAVLGCTRDTHIICMRFLLDLSSVRIRHKLAQAKTYLRVMENPHHPLYPSLLTQKGTRIKRGKSWMAEAEDSIKLVCPIEDIIDGREWIKTGPEQTALTKVIITMGRDRRECAAAVTEQDIRQLIHDNSKRHDPIIYTDGSVKRGIQSGWGFVCYSENRVIHEESGAAATTTSSMKMEIEAITKALEWIKLTRPTTTHAVFLTDSQSALKKIECGFMRMEWMTAIRPTAISSITWIFCPGHAGVKGNERADKLAGNATVNGTLRLDKQEVLKALSEHLRNAEDTAAEDQQAIKRMIELGVRKGEGRGRQLVGKDRRVHNQVLTGTVSLDTLRCVLQRGAEHVWGCPLCKDAVP</sequence>
<dbReference type="EMBL" id="RQTK01000075">
    <property type="protein sequence ID" value="RUS88711.1"/>
    <property type="molecule type" value="Genomic_DNA"/>
</dbReference>
<protein>
    <recommendedName>
        <fullName evidence="6">Reverse transcriptase domain-containing protein</fullName>
    </recommendedName>
</protein>
<dbReference type="InterPro" id="IPR036397">
    <property type="entry name" value="RNaseH_sf"/>
</dbReference>
<keyword evidence="5" id="KW-1185">Reference proteome</keyword>
<organism evidence="4 5">
    <name type="scientific">Elysia chlorotica</name>
    <name type="common">Eastern emerald elysia</name>
    <name type="synonym">Sea slug</name>
    <dbReference type="NCBI Taxonomy" id="188477"/>
    <lineage>
        <taxon>Eukaryota</taxon>
        <taxon>Metazoa</taxon>
        <taxon>Spiralia</taxon>
        <taxon>Lophotrochozoa</taxon>
        <taxon>Mollusca</taxon>
        <taxon>Gastropoda</taxon>
        <taxon>Heterobranchia</taxon>
        <taxon>Euthyneura</taxon>
        <taxon>Panpulmonata</taxon>
        <taxon>Sacoglossa</taxon>
        <taxon>Placobranchoidea</taxon>
        <taxon>Plakobranchidae</taxon>
        <taxon>Elysia</taxon>
    </lineage>
</organism>
<dbReference type="CDD" id="cd09276">
    <property type="entry name" value="Rnase_HI_RT_non_LTR"/>
    <property type="match status" value="1"/>
</dbReference>
<dbReference type="SUPFAM" id="SSF56672">
    <property type="entry name" value="DNA/RNA polymerases"/>
    <property type="match status" value="1"/>
</dbReference>
<dbReference type="PROSITE" id="PS50879">
    <property type="entry name" value="RNASE_H_1"/>
    <property type="match status" value="1"/>
</dbReference>
<evidence type="ECO:0000313" key="4">
    <source>
        <dbReference type="EMBL" id="RUS88711.1"/>
    </source>
</evidence>
<feature type="domain" description="Reverse transcriptase" evidence="2">
    <location>
        <begin position="1"/>
        <end position="182"/>
    </location>
</feature>
<name>A0A433U4I6_ELYCH</name>
<evidence type="ECO:0000313" key="5">
    <source>
        <dbReference type="Proteomes" id="UP000271974"/>
    </source>
</evidence>
<dbReference type="Pfam" id="PF00075">
    <property type="entry name" value="RNase_H"/>
    <property type="match status" value="1"/>
</dbReference>
<proteinExistence type="predicted"/>
<evidence type="ECO:0000259" key="2">
    <source>
        <dbReference type="PROSITE" id="PS50878"/>
    </source>
</evidence>
<dbReference type="AlphaFoldDB" id="A0A433U4I6"/>
<dbReference type="PANTHER" id="PTHR33332">
    <property type="entry name" value="REVERSE TRANSCRIPTASE DOMAIN-CONTAINING PROTEIN"/>
    <property type="match status" value="1"/>
</dbReference>
<dbReference type="InterPro" id="IPR012337">
    <property type="entry name" value="RNaseH-like_sf"/>
</dbReference>
<dbReference type="GO" id="GO:0004523">
    <property type="term" value="F:RNA-DNA hybrid ribonuclease activity"/>
    <property type="evidence" value="ECO:0007669"/>
    <property type="project" value="InterPro"/>
</dbReference>
<dbReference type="InterPro" id="IPR002156">
    <property type="entry name" value="RNaseH_domain"/>
</dbReference>
<dbReference type="InterPro" id="IPR000477">
    <property type="entry name" value="RT_dom"/>
</dbReference>
<reference evidence="4 5" key="1">
    <citation type="submission" date="2019-01" db="EMBL/GenBank/DDBJ databases">
        <title>A draft genome assembly of the solar-powered sea slug Elysia chlorotica.</title>
        <authorList>
            <person name="Cai H."/>
            <person name="Li Q."/>
            <person name="Fang X."/>
            <person name="Li J."/>
            <person name="Curtis N.E."/>
            <person name="Altenburger A."/>
            <person name="Shibata T."/>
            <person name="Feng M."/>
            <person name="Maeda T."/>
            <person name="Schwartz J.A."/>
            <person name="Shigenobu S."/>
            <person name="Lundholm N."/>
            <person name="Nishiyama T."/>
            <person name="Yang H."/>
            <person name="Hasebe M."/>
            <person name="Li S."/>
            <person name="Pierce S.K."/>
            <person name="Wang J."/>
        </authorList>
    </citation>
    <scope>NUCLEOTIDE SEQUENCE [LARGE SCALE GENOMIC DNA]</scope>
    <source>
        <strain evidence="4">EC2010</strain>
        <tissue evidence="4">Whole organism of an adult</tissue>
    </source>
</reference>
<evidence type="ECO:0008006" key="6">
    <source>
        <dbReference type="Google" id="ProtNLM"/>
    </source>
</evidence>
<evidence type="ECO:0000259" key="3">
    <source>
        <dbReference type="PROSITE" id="PS50879"/>
    </source>
</evidence>
<dbReference type="SUPFAM" id="SSF53098">
    <property type="entry name" value="Ribonuclease H-like"/>
    <property type="match status" value="1"/>
</dbReference>
<evidence type="ECO:0000256" key="1">
    <source>
        <dbReference type="SAM" id="Coils"/>
    </source>
</evidence>